<dbReference type="RefSeq" id="WP_207448282.1">
    <property type="nucleotide sequence ID" value="NZ_CP061095.1"/>
</dbReference>
<keyword evidence="1" id="KW-0732">Signal</keyword>
<accession>A0ABS3KFX6</accession>
<gene>
    <name evidence="2" type="ORF">IAI60_14455</name>
</gene>
<organism evidence="2 3">
    <name type="scientific">Roseomonas marmotae</name>
    <dbReference type="NCBI Taxonomy" id="2768161"/>
    <lineage>
        <taxon>Bacteria</taxon>
        <taxon>Pseudomonadati</taxon>
        <taxon>Pseudomonadota</taxon>
        <taxon>Alphaproteobacteria</taxon>
        <taxon>Acetobacterales</taxon>
        <taxon>Roseomonadaceae</taxon>
        <taxon>Roseomonas</taxon>
    </lineage>
</organism>
<evidence type="ECO:0000256" key="1">
    <source>
        <dbReference type="SAM" id="SignalP"/>
    </source>
</evidence>
<comment type="caution">
    <text evidence="2">The sequence shown here is derived from an EMBL/GenBank/DDBJ whole genome shotgun (WGS) entry which is preliminary data.</text>
</comment>
<evidence type="ECO:0000313" key="3">
    <source>
        <dbReference type="Proteomes" id="UP001518990"/>
    </source>
</evidence>
<evidence type="ECO:0000313" key="2">
    <source>
        <dbReference type="EMBL" id="MBO1075815.1"/>
    </source>
</evidence>
<dbReference type="Proteomes" id="UP001518990">
    <property type="component" value="Unassembled WGS sequence"/>
</dbReference>
<feature type="chain" id="PRO_5045952977" evidence="1">
    <location>
        <begin position="22"/>
        <end position="197"/>
    </location>
</feature>
<proteinExistence type="predicted"/>
<name>A0ABS3KFX6_9PROT</name>
<protein>
    <submittedName>
        <fullName evidence="2">DUF4412 domain-containing protein</fullName>
    </submittedName>
</protein>
<sequence length="197" mass="21535">MIQRLATALLAPMLLAAPALAQQSPQLLPSRDVAVTFRLSGGNRQPGDIHATWLASQRVLRVDNASAPGWLMVDQPTQRAYMVMEDQRLVMRLPAAPEIAMLLDRPESQGRVTRLGRRTIAGAGCTDWQIERRDGKGGVACLTADGVLLRAQQTGRQEVLEATRVTYGPQDPSRFRLPQGFPQLQLPAGLRGLRLPG</sequence>
<feature type="signal peptide" evidence="1">
    <location>
        <begin position="1"/>
        <end position="21"/>
    </location>
</feature>
<keyword evidence="3" id="KW-1185">Reference proteome</keyword>
<reference evidence="2 3" key="1">
    <citation type="submission" date="2020-09" db="EMBL/GenBank/DDBJ databases">
        <title>Roseomonas.</title>
        <authorList>
            <person name="Zhu W."/>
        </authorList>
    </citation>
    <scope>NUCLEOTIDE SEQUENCE [LARGE SCALE GENOMIC DNA]</scope>
    <source>
        <strain evidence="2 3">1311</strain>
    </source>
</reference>
<dbReference type="EMBL" id="JACTNF010000015">
    <property type="protein sequence ID" value="MBO1075815.1"/>
    <property type="molecule type" value="Genomic_DNA"/>
</dbReference>